<comment type="similarity">
    <text evidence="1">Belongs to the LysR transcriptional regulatory family.</text>
</comment>
<dbReference type="KEGG" id="cok:COCCU_06035"/>
<evidence type="ECO:0000256" key="4">
    <source>
        <dbReference type="ARBA" id="ARBA00023159"/>
    </source>
</evidence>
<name>A0A6B8W3P0_9CORY</name>
<keyword evidence="8" id="KW-1185">Reference proteome</keyword>
<dbReference type="AlphaFoldDB" id="A0A6B8W3P0"/>
<dbReference type="SUPFAM" id="SSF53850">
    <property type="entry name" value="Periplasmic binding protein-like II"/>
    <property type="match status" value="1"/>
</dbReference>
<dbReference type="InterPro" id="IPR000847">
    <property type="entry name" value="LysR_HTH_N"/>
</dbReference>
<dbReference type="GO" id="GO:0003700">
    <property type="term" value="F:DNA-binding transcription factor activity"/>
    <property type="evidence" value="ECO:0007669"/>
    <property type="project" value="InterPro"/>
</dbReference>
<protein>
    <submittedName>
        <fullName evidence="7">Putative HTH-type transcriptional regulator</fullName>
    </submittedName>
</protein>
<gene>
    <name evidence="7" type="ORF">COCCU_06035</name>
</gene>
<dbReference type="NCBIfam" id="NF002964">
    <property type="entry name" value="PRK03635.1"/>
    <property type="match status" value="1"/>
</dbReference>
<organism evidence="7 8">
    <name type="scientific">Corynebacterium occultum</name>
    <dbReference type="NCBI Taxonomy" id="2675219"/>
    <lineage>
        <taxon>Bacteria</taxon>
        <taxon>Bacillati</taxon>
        <taxon>Actinomycetota</taxon>
        <taxon>Actinomycetes</taxon>
        <taxon>Mycobacteriales</taxon>
        <taxon>Corynebacteriaceae</taxon>
        <taxon>Corynebacterium</taxon>
    </lineage>
</organism>
<accession>A0A6B8W3P0</accession>
<dbReference type="Gene3D" id="3.40.190.290">
    <property type="match status" value="1"/>
</dbReference>
<evidence type="ECO:0000256" key="2">
    <source>
        <dbReference type="ARBA" id="ARBA00023015"/>
    </source>
</evidence>
<evidence type="ECO:0000259" key="6">
    <source>
        <dbReference type="PROSITE" id="PS50931"/>
    </source>
</evidence>
<dbReference type="Pfam" id="PF00126">
    <property type="entry name" value="HTH_1"/>
    <property type="match status" value="1"/>
</dbReference>
<dbReference type="SUPFAM" id="SSF46785">
    <property type="entry name" value="Winged helix' DNA-binding domain"/>
    <property type="match status" value="1"/>
</dbReference>
<dbReference type="PANTHER" id="PTHR30579:SF2">
    <property type="entry name" value="HTH-TYPE TRANSCRIPTIONAL REGULATOR ARGP"/>
    <property type="match status" value="1"/>
</dbReference>
<keyword evidence="5" id="KW-0804">Transcription</keyword>
<dbReference type="GO" id="GO:0003677">
    <property type="term" value="F:DNA binding"/>
    <property type="evidence" value="ECO:0007669"/>
    <property type="project" value="UniProtKB-KW"/>
</dbReference>
<evidence type="ECO:0000256" key="5">
    <source>
        <dbReference type="ARBA" id="ARBA00023163"/>
    </source>
</evidence>
<dbReference type="InterPro" id="IPR050176">
    <property type="entry name" value="LTTR"/>
</dbReference>
<dbReference type="InterPro" id="IPR017685">
    <property type="entry name" value="ArgP"/>
</dbReference>
<dbReference type="EMBL" id="CP046455">
    <property type="protein sequence ID" value="QGU07151.1"/>
    <property type="molecule type" value="Genomic_DNA"/>
</dbReference>
<dbReference type="InterPro" id="IPR005119">
    <property type="entry name" value="LysR_subst-bd"/>
</dbReference>
<keyword evidence="3" id="KW-0238">DNA-binding</keyword>
<evidence type="ECO:0000256" key="3">
    <source>
        <dbReference type="ARBA" id="ARBA00023125"/>
    </source>
</evidence>
<dbReference type="Pfam" id="PF03466">
    <property type="entry name" value="LysR_substrate"/>
    <property type="match status" value="1"/>
</dbReference>
<evidence type="ECO:0000256" key="1">
    <source>
        <dbReference type="ARBA" id="ARBA00009437"/>
    </source>
</evidence>
<dbReference type="PROSITE" id="PS50931">
    <property type="entry name" value="HTH_LYSR"/>
    <property type="match status" value="1"/>
</dbReference>
<dbReference type="InterPro" id="IPR036390">
    <property type="entry name" value="WH_DNA-bd_sf"/>
</dbReference>
<dbReference type="NCBIfam" id="TIGR03298">
    <property type="entry name" value="argP"/>
    <property type="match status" value="1"/>
</dbReference>
<dbReference type="PANTHER" id="PTHR30579">
    <property type="entry name" value="TRANSCRIPTIONAL REGULATOR"/>
    <property type="match status" value="1"/>
</dbReference>
<proteinExistence type="inferred from homology"/>
<sequence>MNLNPQHLQTLLAIVDEGSFEIAAVVLGISPSAVSQRIKALEKEAGRVLVRRTSPATATDAGEVLVQAARRMALLQAETANRLRGRIDRVPLAVALNADSLATWFRPVLADVAGYGEATLQLYVEDESHTLSALRRGDVLGAVTREAGAVSGCEVIELGEMRYLAVSTPQLRDEFSHPGHVDWARMPALRYGPRDALQDGDLVERLDLGETRNRRISQIPSSEGFLEAVRVGLGWALVPDLQVAPLLEKGELVLLDDRVARVRLYWQRWRLESELLGLLSEAVIAAAGEAINTDRAELR</sequence>
<keyword evidence="2" id="KW-0805">Transcription regulation</keyword>
<evidence type="ECO:0000313" key="8">
    <source>
        <dbReference type="Proteomes" id="UP000424462"/>
    </source>
</evidence>
<keyword evidence="4" id="KW-0010">Activator</keyword>
<dbReference type="InterPro" id="IPR036388">
    <property type="entry name" value="WH-like_DNA-bd_sf"/>
</dbReference>
<reference evidence="7 8" key="1">
    <citation type="submission" date="2019-11" db="EMBL/GenBank/DDBJ databases">
        <title>Complete genome sequence of Corynebacterium kalinowskii 1959, a novel Corynebacterium species isolated from soil of a small paddock in Vilsendorf, Germany.</title>
        <authorList>
            <person name="Schaffert L."/>
            <person name="Ruwe M."/>
            <person name="Milse J."/>
            <person name="Hanuschka K."/>
            <person name="Ortseifen V."/>
            <person name="Droste J."/>
            <person name="Brandt D."/>
            <person name="Schlueter L."/>
            <person name="Kutter Y."/>
            <person name="Vinke S."/>
            <person name="Viehoefer P."/>
            <person name="Jacob L."/>
            <person name="Luebke N.-C."/>
            <person name="Schulte-Berndt E."/>
            <person name="Hain C."/>
            <person name="Linder M."/>
            <person name="Schmidt P."/>
            <person name="Wollenschlaeger L."/>
            <person name="Luttermann T."/>
            <person name="Thieme E."/>
            <person name="Hassa J."/>
            <person name="Haak M."/>
            <person name="Wittchen M."/>
            <person name="Mentz A."/>
            <person name="Persicke M."/>
            <person name="Busche T."/>
            <person name="Ruckert C."/>
        </authorList>
    </citation>
    <scope>NUCLEOTIDE SEQUENCE [LARGE SCALE GENOMIC DNA]</scope>
    <source>
        <strain evidence="7 8">2039</strain>
    </source>
</reference>
<evidence type="ECO:0000313" key="7">
    <source>
        <dbReference type="EMBL" id="QGU07151.1"/>
    </source>
</evidence>
<dbReference type="Gene3D" id="1.10.10.10">
    <property type="entry name" value="Winged helix-like DNA-binding domain superfamily/Winged helix DNA-binding domain"/>
    <property type="match status" value="1"/>
</dbReference>
<feature type="domain" description="HTH lysR-type" evidence="6">
    <location>
        <begin position="1"/>
        <end position="59"/>
    </location>
</feature>
<dbReference type="Proteomes" id="UP000424462">
    <property type="component" value="Chromosome"/>
</dbReference>